<dbReference type="PANTHER" id="PTHR42895:SF1">
    <property type="entry name" value="IRON-SULFUR CLUSTER PROTEIN"/>
    <property type="match status" value="1"/>
</dbReference>
<reference evidence="2 3" key="1">
    <citation type="submission" date="2019-02" db="EMBL/GenBank/DDBJ databases">
        <title>Peptostreptococcaceae bacterium ZHW00191 nov., a new bacterium isolated from the human gut.</title>
        <authorList>
            <person name="Zhou H.-W."/>
            <person name="Chen X.-J."/>
        </authorList>
    </citation>
    <scope>NUCLEOTIDE SEQUENCE [LARGE SCALE GENOMIC DNA]</scope>
    <source>
        <strain evidence="2 3">ZHW00191</strain>
    </source>
</reference>
<dbReference type="AlphaFoldDB" id="A0A544QW55"/>
<dbReference type="CDD" id="cd00207">
    <property type="entry name" value="fer2"/>
    <property type="match status" value="1"/>
</dbReference>
<dbReference type="Pfam" id="PF00111">
    <property type="entry name" value="Fer2"/>
    <property type="match status" value="1"/>
</dbReference>
<dbReference type="InterPro" id="IPR036010">
    <property type="entry name" value="2Fe-2S_ferredoxin-like_sf"/>
</dbReference>
<dbReference type="OrthoDB" id="9810588at2"/>
<evidence type="ECO:0000313" key="3">
    <source>
        <dbReference type="Proteomes" id="UP000317863"/>
    </source>
</evidence>
<name>A0A544QW55_9FIRM</name>
<keyword evidence="3" id="KW-1185">Reference proteome</keyword>
<dbReference type="RefSeq" id="WP_142535746.1">
    <property type="nucleotide sequence ID" value="NZ_SGJB01000006.1"/>
</dbReference>
<dbReference type="Gene3D" id="3.10.20.30">
    <property type="match status" value="1"/>
</dbReference>
<organism evidence="2 3">
    <name type="scientific">Peptacetobacter hominis</name>
    <dbReference type="NCBI Taxonomy" id="2743610"/>
    <lineage>
        <taxon>Bacteria</taxon>
        <taxon>Bacillati</taxon>
        <taxon>Bacillota</taxon>
        <taxon>Clostridia</taxon>
        <taxon>Peptostreptococcales</taxon>
        <taxon>Peptostreptococcaceae</taxon>
        <taxon>Peptacetobacter</taxon>
    </lineage>
</organism>
<gene>
    <name evidence="2" type="ORF">EXD82_04640</name>
</gene>
<evidence type="ECO:0000259" key="1">
    <source>
        <dbReference type="PROSITE" id="PS51085"/>
    </source>
</evidence>
<dbReference type="InterPro" id="IPR052911">
    <property type="entry name" value="Corrinoid_activation_enz"/>
</dbReference>
<dbReference type="PANTHER" id="PTHR42895">
    <property type="entry name" value="IRON-SULFUR CLUSTER-BINDING PROTEIN-RELATED"/>
    <property type="match status" value="1"/>
</dbReference>
<dbReference type="InterPro" id="IPR012675">
    <property type="entry name" value="Beta-grasp_dom_sf"/>
</dbReference>
<evidence type="ECO:0000313" key="2">
    <source>
        <dbReference type="EMBL" id="TQQ84916.1"/>
    </source>
</evidence>
<dbReference type="GO" id="GO:0051536">
    <property type="term" value="F:iron-sulfur cluster binding"/>
    <property type="evidence" value="ECO:0007669"/>
    <property type="project" value="InterPro"/>
</dbReference>
<dbReference type="InterPro" id="IPR027980">
    <property type="entry name" value="RACo_C"/>
</dbReference>
<dbReference type="InterPro" id="IPR041414">
    <property type="entry name" value="Raco-like_middle"/>
</dbReference>
<dbReference type="Gene3D" id="3.30.420.480">
    <property type="entry name" value="Domain of unknown function (DUF4445)"/>
    <property type="match status" value="1"/>
</dbReference>
<proteinExistence type="predicted"/>
<sequence length="531" mass="58141">MSFIKISDGSIIEYSDGKRLMDVLLENGVFVENPCNGNGTCGKCKVKIISGNTDEITDAEKSILKKEEIEKGIRLSCLLNAYGDYEIENNSGHKNYKVLSSGYIPEFEIDSDKDGYGIIVDIGTTTVAMGIINLANGNEIGKMTKINPQRKYGSDVLTRITYEYENPDNGVEIMQKSIVECINELIDEICSNTDMEKEKIKEILISANCTMTHMLLGEDAKSLGKYPYEPVFKNAIRKKASAIGIMPGYNTDLYCIAQVSAFIGGDIVSGVYACELEKRKGNILFIDIGTNGEIVLSIDGKMACCSCAAGPALEGMNISCGMSAADGAIEDIKITEEGIKLKVIGDKKPLGICGSGILSAIEQMIKHGIIDKRGTFIKKESIAEDDYRYSMIKLNGNKREFIISKDPEITITQSDVRQVQLAKGAILSGFKALLKEENIDMKELDKVLIAGQFGSHLTVESLTGTGILPFEVSDKIEYIGNTSKSGAYMALMSEKAKDDMEKLGKEMNYVELAVVDGYDKIFRDSMKFPVV</sequence>
<dbReference type="EMBL" id="SGJB01000006">
    <property type="protein sequence ID" value="TQQ84916.1"/>
    <property type="molecule type" value="Genomic_DNA"/>
</dbReference>
<dbReference type="PROSITE" id="PS51085">
    <property type="entry name" value="2FE2S_FER_2"/>
    <property type="match status" value="1"/>
</dbReference>
<dbReference type="Pfam" id="PF14574">
    <property type="entry name" value="RACo_C_ter"/>
    <property type="match status" value="1"/>
</dbReference>
<feature type="domain" description="2Fe-2S ferredoxin-type" evidence="1">
    <location>
        <begin position="1"/>
        <end position="93"/>
    </location>
</feature>
<dbReference type="InterPro" id="IPR042259">
    <property type="entry name" value="Raco-like_middle_sf"/>
</dbReference>
<dbReference type="Pfam" id="PF17651">
    <property type="entry name" value="Raco_middle"/>
    <property type="match status" value="1"/>
</dbReference>
<dbReference type="SUPFAM" id="SSF54292">
    <property type="entry name" value="2Fe-2S ferredoxin-like"/>
    <property type="match status" value="1"/>
</dbReference>
<protein>
    <submittedName>
        <fullName evidence="2">DUF4445 domain-containing protein</fullName>
    </submittedName>
</protein>
<dbReference type="Proteomes" id="UP000317863">
    <property type="component" value="Unassembled WGS sequence"/>
</dbReference>
<dbReference type="InterPro" id="IPR001041">
    <property type="entry name" value="2Fe-2S_ferredoxin-type"/>
</dbReference>
<accession>A0A544QW55</accession>
<comment type="caution">
    <text evidence="2">The sequence shown here is derived from an EMBL/GenBank/DDBJ whole genome shotgun (WGS) entry which is preliminary data.</text>
</comment>